<dbReference type="Proteomes" id="UP000675379">
    <property type="component" value="Unassembled WGS sequence"/>
</dbReference>
<keyword evidence="1" id="KW-0812">Transmembrane</keyword>
<protein>
    <submittedName>
        <fullName evidence="2">Uncharacterized protein</fullName>
    </submittedName>
</protein>
<evidence type="ECO:0000313" key="3">
    <source>
        <dbReference type="Proteomes" id="UP000675379"/>
    </source>
</evidence>
<gene>
    <name evidence="2" type="ORF">KCG48_12315</name>
</gene>
<sequence>MKNTKSFEDDGRVIADMNIEGTPWYVDKKKMTQRDNAQALSKQEVRYIMRNALFAGLAVASIFIAAFAAFILFSTEIWLK</sequence>
<keyword evidence="1" id="KW-0472">Membrane</keyword>
<keyword evidence="3" id="KW-1185">Reference proteome</keyword>
<dbReference type="AlphaFoldDB" id="A0A941CT56"/>
<dbReference type="RefSeq" id="WP_211802518.1">
    <property type="nucleotide sequence ID" value="NZ_JAGSCS010000020.1"/>
</dbReference>
<proteinExistence type="predicted"/>
<evidence type="ECO:0000256" key="1">
    <source>
        <dbReference type="SAM" id="Phobius"/>
    </source>
</evidence>
<reference evidence="2" key="1">
    <citation type="submission" date="2021-04" db="EMBL/GenBank/DDBJ databases">
        <title>Proteiniclasticum sedimins sp. nov., an obligate anaerobic bacterium isolated from anaerobic sludge.</title>
        <authorList>
            <person name="Liu J."/>
        </authorList>
    </citation>
    <scope>NUCLEOTIDE SEQUENCE</scope>
    <source>
        <strain evidence="2">BAD-10</strain>
    </source>
</reference>
<keyword evidence="1" id="KW-1133">Transmembrane helix</keyword>
<accession>A0A941CT56</accession>
<evidence type="ECO:0000313" key="2">
    <source>
        <dbReference type="EMBL" id="MBR0577099.1"/>
    </source>
</evidence>
<organism evidence="2 3">
    <name type="scientific">Proteiniclasticum sediminis</name>
    <dbReference type="NCBI Taxonomy" id="2804028"/>
    <lineage>
        <taxon>Bacteria</taxon>
        <taxon>Bacillati</taxon>
        <taxon>Bacillota</taxon>
        <taxon>Clostridia</taxon>
        <taxon>Eubacteriales</taxon>
        <taxon>Clostridiaceae</taxon>
        <taxon>Proteiniclasticum</taxon>
    </lineage>
</organism>
<name>A0A941CT56_9CLOT</name>
<dbReference type="EMBL" id="JAGSCS010000020">
    <property type="protein sequence ID" value="MBR0577099.1"/>
    <property type="molecule type" value="Genomic_DNA"/>
</dbReference>
<feature type="transmembrane region" description="Helical" evidence="1">
    <location>
        <begin position="52"/>
        <end position="73"/>
    </location>
</feature>
<comment type="caution">
    <text evidence="2">The sequence shown here is derived from an EMBL/GenBank/DDBJ whole genome shotgun (WGS) entry which is preliminary data.</text>
</comment>